<feature type="domain" description="3-hydroxyacyl-CoA dehydrogenase C-terminal" evidence="4">
    <location>
        <begin position="197"/>
        <end position="293"/>
    </location>
</feature>
<evidence type="ECO:0000313" key="7">
    <source>
        <dbReference type="Proteomes" id="UP000250028"/>
    </source>
</evidence>
<keyword evidence="7" id="KW-1185">Reference proteome</keyword>
<evidence type="ECO:0000256" key="1">
    <source>
        <dbReference type="ARBA" id="ARBA00005086"/>
    </source>
</evidence>
<comment type="similarity">
    <text evidence="2">Belongs to the 3-hydroxyacyl-CoA dehydrogenase family.</text>
</comment>
<dbReference type="OrthoDB" id="9771883at2"/>
<dbReference type="SUPFAM" id="SSF48179">
    <property type="entry name" value="6-phosphogluconate dehydrogenase C-terminal domain-like"/>
    <property type="match status" value="2"/>
</dbReference>
<dbReference type="Pfam" id="PF02737">
    <property type="entry name" value="3HCDH_N"/>
    <property type="match status" value="1"/>
</dbReference>
<evidence type="ECO:0000259" key="4">
    <source>
        <dbReference type="Pfam" id="PF00725"/>
    </source>
</evidence>
<proteinExistence type="inferred from homology"/>
<dbReference type="PANTHER" id="PTHR48075">
    <property type="entry name" value="3-HYDROXYACYL-COA DEHYDROGENASE FAMILY PROTEIN"/>
    <property type="match status" value="1"/>
</dbReference>
<dbReference type="InterPro" id="IPR006108">
    <property type="entry name" value="3HC_DH_C"/>
</dbReference>
<dbReference type="AlphaFoldDB" id="A0A2Y8ZLJ7"/>
<protein>
    <submittedName>
        <fullName evidence="6">3-hydroxybutyryl-CoA dehydrogenase</fullName>
    </submittedName>
</protein>
<name>A0A2Y8ZLJ7_9MICO</name>
<dbReference type="Proteomes" id="UP000250028">
    <property type="component" value="Unassembled WGS sequence"/>
</dbReference>
<dbReference type="Pfam" id="PF00725">
    <property type="entry name" value="3HCDH"/>
    <property type="match status" value="2"/>
</dbReference>
<accession>A0A2Y8ZLJ7</accession>
<evidence type="ECO:0000256" key="2">
    <source>
        <dbReference type="ARBA" id="ARBA00009463"/>
    </source>
</evidence>
<evidence type="ECO:0000313" key="6">
    <source>
        <dbReference type="EMBL" id="SSA33311.1"/>
    </source>
</evidence>
<dbReference type="EMBL" id="UESZ01000001">
    <property type="protein sequence ID" value="SSA33311.1"/>
    <property type="molecule type" value="Genomic_DNA"/>
</dbReference>
<dbReference type="GO" id="GO:0006635">
    <property type="term" value="P:fatty acid beta-oxidation"/>
    <property type="evidence" value="ECO:0007669"/>
    <property type="project" value="TreeGrafter"/>
</dbReference>
<feature type="domain" description="3-hydroxyacyl-CoA dehydrogenase NAD binding" evidence="5">
    <location>
        <begin position="16"/>
        <end position="194"/>
    </location>
</feature>
<reference evidence="7" key="1">
    <citation type="submission" date="2016-10" db="EMBL/GenBank/DDBJ databases">
        <authorList>
            <person name="Varghese N."/>
            <person name="Submissions S."/>
        </authorList>
    </citation>
    <scope>NUCLEOTIDE SEQUENCE [LARGE SCALE GENOMIC DNA]</scope>
    <source>
        <strain evidence="7">DSM 22951</strain>
    </source>
</reference>
<dbReference type="Gene3D" id="3.40.50.720">
    <property type="entry name" value="NAD(P)-binding Rossmann-like Domain"/>
    <property type="match status" value="1"/>
</dbReference>
<evidence type="ECO:0000259" key="5">
    <source>
        <dbReference type="Pfam" id="PF02737"/>
    </source>
</evidence>
<dbReference type="PANTHER" id="PTHR48075:SF9">
    <property type="entry name" value="3-HYDROXYBUTYRYL-COA DEHYDROGENASE"/>
    <property type="match status" value="1"/>
</dbReference>
<comment type="pathway">
    <text evidence="1">Lipid metabolism; butanoate metabolism.</text>
</comment>
<evidence type="ECO:0000256" key="3">
    <source>
        <dbReference type="ARBA" id="ARBA00023002"/>
    </source>
</evidence>
<dbReference type="InterPro" id="IPR013328">
    <property type="entry name" value="6PGD_dom2"/>
</dbReference>
<dbReference type="Gene3D" id="1.10.1040.10">
    <property type="entry name" value="N-(1-d-carboxylethyl)-l-norvaline Dehydrogenase, domain 2"/>
    <property type="match status" value="2"/>
</dbReference>
<organism evidence="6 7">
    <name type="scientific">Branchiibius hedensis</name>
    <dbReference type="NCBI Taxonomy" id="672460"/>
    <lineage>
        <taxon>Bacteria</taxon>
        <taxon>Bacillati</taxon>
        <taxon>Actinomycetota</taxon>
        <taxon>Actinomycetes</taxon>
        <taxon>Micrococcales</taxon>
        <taxon>Dermacoccaceae</taxon>
        <taxon>Branchiibius</taxon>
    </lineage>
</organism>
<sequence length="554" mass="57135">MVPSGGRGNGSGRIGTVGVVGLGTMGAGIVEVFAKAGLSVVGVDGTPELAERGKGFLTTSTGKAVARGRLSEQDQKALLDRVTWTASVTDLADVDLVIEAIPERLEFKIDLFSKLDDIVRPDTILASNTSSLSLTTIAAATKHPERVIGMHFFNPAPVLALVEVISTLFTDTKLVREVRDLATRLGKKPVVVGDRAGFVANALLITYLARAIRLYETGSVSREDLDNAMRVGAGFPMGPLTLSDLIGLDVVKEVCDVLYEATKDPSAAPPALLQQMVTAGRLGRKTGQGFYDYGPDADESEQPASSGRALAVSTIGLLGTGEALAQLGETMEAGGLKVVHSVTASAALGEAQIVFVGTDAGCATGECAAGACECDQMGPAQEAISAGLSKIGKNAILAPMDGLAEWAIGTPDEHARVVVPVRLHEPTKGGQVLEIGTGLDSGAREVAAVRTAADRAGLVPVVGRARSGLVVDALLYPHLNDAVAMLDSGYASAQDIDTAMTAGCGYPEGPFTMIDRLGADQVTEGLAVMATTVGGAGPSPLLVEHAVRGRKFLD</sequence>
<dbReference type="GO" id="GO:0008691">
    <property type="term" value="F:3-hydroxybutyryl-CoA dehydrogenase activity"/>
    <property type="evidence" value="ECO:0007669"/>
    <property type="project" value="TreeGrafter"/>
</dbReference>
<dbReference type="FunFam" id="3.40.50.720:FF:000009">
    <property type="entry name" value="Fatty oxidation complex, alpha subunit"/>
    <property type="match status" value="1"/>
</dbReference>
<dbReference type="InterPro" id="IPR036291">
    <property type="entry name" value="NAD(P)-bd_dom_sf"/>
</dbReference>
<keyword evidence="3" id="KW-0560">Oxidoreductase</keyword>
<dbReference type="NCBIfam" id="NF005875">
    <property type="entry name" value="PRK07819.1"/>
    <property type="match status" value="1"/>
</dbReference>
<dbReference type="SUPFAM" id="SSF51735">
    <property type="entry name" value="NAD(P)-binding Rossmann-fold domains"/>
    <property type="match status" value="1"/>
</dbReference>
<feature type="domain" description="3-hydroxyacyl-CoA dehydrogenase C-terminal" evidence="4">
    <location>
        <begin position="468"/>
        <end position="541"/>
    </location>
</feature>
<dbReference type="InterPro" id="IPR008927">
    <property type="entry name" value="6-PGluconate_DH-like_C_sf"/>
</dbReference>
<dbReference type="InterPro" id="IPR006176">
    <property type="entry name" value="3-OHacyl-CoA_DH_NAD-bd"/>
</dbReference>
<dbReference type="RefSeq" id="WP_109684027.1">
    <property type="nucleotide sequence ID" value="NZ_QGDN01000001.1"/>
</dbReference>
<gene>
    <name evidence="6" type="ORF">SAMN04489750_0585</name>
</gene>
<dbReference type="GO" id="GO:0070403">
    <property type="term" value="F:NAD+ binding"/>
    <property type="evidence" value="ECO:0007669"/>
    <property type="project" value="InterPro"/>
</dbReference>